<keyword evidence="5" id="KW-1133">Transmembrane helix</keyword>
<dbReference type="GO" id="GO:1905706">
    <property type="term" value="P:regulation of mitochondrial ATP synthesis coupled proton transport"/>
    <property type="evidence" value="ECO:0007669"/>
    <property type="project" value="TreeGrafter"/>
</dbReference>
<evidence type="ECO:0000256" key="3">
    <source>
        <dbReference type="ARBA" id="ARBA00022679"/>
    </source>
</evidence>
<dbReference type="PANTHER" id="PTHR13610:SF18">
    <property type="entry name" value="SI:DKEY-190G11.3"/>
    <property type="match status" value="1"/>
</dbReference>
<sequence>MEDNIEVLLQDHTPRFRNSSHLTLAIGTVFTGVYGIWAMFVLPGFRRVPIRLKVPFMPSPEQQTQNVLKLLKGRRGQLADLGSGDGRLVLGAHTMGFQCTGYEINPMLLAYSKARVWWRGIPSTHIRFLNQDFWKTDMSKYQNVTVFLAPAVMEQLEQKLRAELPPNARVVVCCFPFPNWLPSCAQGAGLEQVWAYDMPPRSE</sequence>
<keyword evidence="4" id="KW-0949">S-adenosyl-L-methionine</keyword>
<keyword evidence="3" id="KW-0808">Transferase</keyword>
<dbReference type="GO" id="GO:0032259">
    <property type="term" value="P:methylation"/>
    <property type="evidence" value="ECO:0007669"/>
    <property type="project" value="UniProtKB-KW"/>
</dbReference>
<accession>A0AAV6GAX9</accession>
<evidence type="ECO:0000313" key="7">
    <source>
        <dbReference type="Proteomes" id="UP000823561"/>
    </source>
</evidence>
<organism evidence="6 7">
    <name type="scientific">Alosa alosa</name>
    <name type="common">allis shad</name>
    <dbReference type="NCBI Taxonomy" id="278164"/>
    <lineage>
        <taxon>Eukaryota</taxon>
        <taxon>Metazoa</taxon>
        <taxon>Chordata</taxon>
        <taxon>Craniata</taxon>
        <taxon>Vertebrata</taxon>
        <taxon>Euteleostomi</taxon>
        <taxon>Actinopterygii</taxon>
        <taxon>Neopterygii</taxon>
        <taxon>Teleostei</taxon>
        <taxon>Clupei</taxon>
        <taxon>Clupeiformes</taxon>
        <taxon>Clupeoidei</taxon>
        <taxon>Clupeidae</taxon>
        <taxon>Alosa</taxon>
    </lineage>
</organism>
<gene>
    <name evidence="6" type="ORF">AALO_G00163660</name>
</gene>
<dbReference type="PANTHER" id="PTHR13610">
    <property type="entry name" value="METHYLTRANSFERASE DOMAIN-CONTAINING PROTEIN"/>
    <property type="match status" value="1"/>
</dbReference>
<dbReference type="Gene3D" id="3.40.50.150">
    <property type="entry name" value="Vaccinia Virus protein VP39"/>
    <property type="match status" value="1"/>
</dbReference>
<dbReference type="InterPro" id="IPR029063">
    <property type="entry name" value="SAM-dependent_MTases_sf"/>
</dbReference>
<name>A0AAV6GAX9_9TELE</name>
<dbReference type="GO" id="GO:0016279">
    <property type="term" value="F:protein-lysine N-methyltransferase activity"/>
    <property type="evidence" value="ECO:0007669"/>
    <property type="project" value="InterPro"/>
</dbReference>
<evidence type="ECO:0000256" key="4">
    <source>
        <dbReference type="ARBA" id="ARBA00022691"/>
    </source>
</evidence>
<dbReference type="AlphaFoldDB" id="A0AAV6GAX9"/>
<evidence type="ECO:0000313" key="6">
    <source>
        <dbReference type="EMBL" id="KAG5272279.1"/>
    </source>
</evidence>
<comment type="caution">
    <text evidence="6">The sequence shown here is derived from an EMBL/GenBank/DDBJ whole genome shotgun (WGS) entry which is preliminary data.</text>
</comment>
<keyword evidence="5" id="KW-0812">Transmembrane</keyword>
<dbReference type="GO" id="GO:0005739">
    <property type="term" value="C:mitochondrion"/>
    <property type="evidence" value="ECO:0007669"/>
    <property type="project" value="TreeGrafter"/>
</dbReference>
<evidence type="ECO:0000256" key="2">
    <source>
        <dbReference type="ARBA" id="ARBA00022603"/>
    </source>
</evidence>
<proteinExistence type="inferred from homology"/>
<dbReference type="Proteomes" id="UP000823561">
    <property type="component" value="Chromosome 12"/>
</dbReference>
<evidence type="ECO:0000256" key="5">
    <source>
        <dbReference type="SAM" id="Phobius"/>
    </source>
</evidence>
<comment type="similarity">
    <text evidence="1">Belongs to the ANT/ATPSC lysine N-methyltransferase family.</text>
</comment>
<keyword evidence="7" id="KW-1185">Reference proteome</keyword>
<dbReference type="InterPro" id="IPR026170">
    <property type="entry name" value="FAM173A/B"/>
</dbReference>
<keyword evidence="5" id="KW-0472">Membrane</keyword>
<feature type="transmembrane region" description="Helical" evidence="5">
    <location>
        <begin position="20"/>
        <end position="42"/>
    </location>
</feature>
<reference evidence="6" key="1">
    <citation type="submission" date="2020-10" db="EMBL/GenBank/DDBJ databases">
        <title>Chromosome-scale genome assembly of the Allis shad, Alosa alosa.</title>
        <authorList>
            <person name="Margot Z."/>
            <person name="Christophe K."/>
            <person name="Cabau C."/>
            <person name="Louis A."/>
            <person name="Berthelot C."/>
            <person name="Parey E."/>
            <person name="Roest Crollius H."/>
            <person name="Montfort J."/>
            <person name="Robinson-Rechavi M."/>
            <person name="Bucao C."/>
            <person name="Bouchez O."/>
            <person name="Gislard M."/>
            <person name="Lluch J."/>
            <person name="Milhes M."/>
            <person name="Lampietro C."/>
            <person name="Lopez Roques C."/>
            <person name="Donnadieu C."/>
            <person name="Braasch I."/>
            <person name="Desvignes T."/>
            <person name="Postlethwait J."/>
            <person name="Bobe J."/>
            <person name="Guiguen Y."/>
        </authorList>
    </citation>
    <scope>NUCLEOTIDE SEQUENCE</scope>
    <source>
        <strain evidence="6">M-15738</strain>
        <tissue evidence="6">Blood</tissue>
    </source>
</reference>
<dbReference type="EMBL" id="JADWDJ010000012">
    <property type="protein sequence ID" value="KAG5272279.1"/>
    <property type="molecule type" value="Genomic_DNA"/>
</dbReference>
<protein>
    <submittedName>
        <fullName evidence="6">Uncharacterized protein</fullName>
    </submittedName>
</protein>
<dbReference type="SUPFAM" id="SSF53335">
    <property type="entry name" value="S-adenosyl-L-methionine-dependent methyltransferases"/>
    <property type="match status" value="1"/>
</dbReference>
<keyword evidence="2" id="KW-0489">Methyltransferase</keyword>
<evidence type="ECO:0000256" key="1">
    <source>
        <dbReference type="ARBA" id="ARBA00010633"/>
    </source>
</evidence>